<dbReference type="CDD" id="cd07377">
    <property type="entry name" value="WHTH_GntR"/>
    <property type="match status" value="1"/>
</dbReference>
<dbReference type="InterPro" id="IPR000524">
    <property type="entry name" value="Tscrpt_reg_HTH_GntR"/>
</dbReference>
<evidence type="ECO:0000313" key="6">
    <source>
        <dbReference type="Proteomes" id="UP000240542"/>
    </source>
</evidence>
<keyword evidence="2" id="KW-0238">DNA-binding</keyword>
<protein>
    <submittedName>
        <fullName evidence="5">GntR family transcriptional regulator</fullName>
    </submittedName>
</protein>
<dbReference type="PANTHER" id="PTHR43537:SF24">
    <property type="entry name" value="GLUCONATE OPERON TRANSCRIPTIONAL REPRESSOR"/>
    <property type="match status" value="1"/>
</dbReference>
<dbReference type="GO" id="GO:0003700">
    <property type="term" value="F:DNA-binding transcription factor activity"/>
    <property type="evidence" value="ECO:0007669"/>
    <property type="project" value="InterPro"/>
</dbReference>
<keyword evidence="6" id="KW-1185">Reference proteome</keyword>
<dbReference type="SUPFAM" id="SSF48008">
    <property type="entry name" value="GntR ligand-binding domain-like"/>
    <property type="match status" value="1"/>
</dbReference>
<dbReference type="PROSITE" id="PS50949">
    <property type="entry name" value="HTH_GNTR"/>
    <property type="match status" value="1"/>
</dbReference>
<dbReference type="Proteomes" id="UP000240542">
    <property type="component" value="Unassembled WGS sequence"/>
</dbReference>
<gene>
    <name evidence="5" type="ORF">CLV63_12216</name>
</gene>
<dbReference type="PRINTS" id="PR00035">
    <property type="entry name" value="HTHGNTR"/>
</dbReference>
<evidence type="ECO:0000256" key="3">
    <source>
        <dbReference type="ARBA" id="ARBA00023163"/>
    </source>
</evidence>
<dbReference type="SMART" id="SM00345">
    <property type="entry name" value="HTH_GNTR"/>
    <property type="match status" value="1"/>
</dbReference>
<dbReference type="SMART" id="SM00895">
    <property type="entry name" value="FCD"/>
    <property type="match status" value="1"/>
</dbReference>
<evidence type="ECO:0000256" key="1">
    <source>
        <dbReference type="ARBA" id="ARBA00023015"/>
    </source>
</evidence>
<keyword evidence="1" id="KW-0805">Transcription regulation</keyword>
<evidence type="ECO:0000259" key="4">
    <source>
        <dbReference type="PROSITE" id="PS50949"/>
    </source>
</evidence>
<dbReference type="InterPro" id="IPR011711">
    <property type="entry name" value="GntR_C"/>
</dbReference>
<keyword evidence="3" id="KW-0804">Transcription</keyword>
<evidence type="ECO:0000313" key="5">
    <source>
        <dbReference type="EMBL" id="PSK90482.1"/>
    </source>
</evidence>
<dbReference type="SUPFAM" id="SSF46785">
    <property type="entry name" value="Winged helix' DNA-binding domain"/>
    <property type="match status" value="1"/>
</dbReference>
<dbReference type="Pfam" id="PF00392">
    <property type="entry name" value="GntR"/>
    <property type="match status" value="1"/>
</dbReference>
<accession>A0A2P8CZV3</accession>
<evidence type="ECO:0000256" key="2">
    <source>
        <dbReference type="ARBA" id="ARBA00023125"/>
    </source>
</evidence>
<organism evidence="5 6">
    <name type="scientific">Murinocardiopsis flavida</name>
    <dbReference type="NCBI Taxonomy" id="645275"/>
    <lineage>
        <taxon>Bacteria</taxon>
        <taxon>Bacillati</taxon>
        <taxon>Actinomycetota</taxon>
        <taxon>Actinomycetes</taxon>
        <taxon>Streptosporangiales</taxon>
        <taxon>Nocardiopsidaceae</taxon>
        <taxon>Murinocardiopsis</taxon>
    </lineage>
</organism>
<proteinExistence type="predicted"/>
<comment type="caution">
    <text evidence="5">The sequence shown here is derived from an EMBL/GenBank/DDBJ whole genome shotgun (WGS) entry which is preliminary data.</text>
</comment>
<dbReference type="Gene3D" id="1.10.10.10">
    <property type="entry name" value="Winged helix-like DNA-binding domain superfamily/Winged helix DNA-binding domain"/>
    <property type="match status" value="1"/>
</dbReference>
<dbReference type="PANTHER" id="PTHR43537">
    <property type="entry name" value="TRANSCRIPTIONAL REGULATOR, GNTR FAMILY"/>
    <property type="match status" value="1"/>
</dbReference>
<dbReference type="EMBL" id="PYGA01000022">
    <property type="protein sequence ID" value="PSK90482.1"/>
    <property type="molecule type" value="Genomic_DNA"/>
</dbReference>
<dbReference type="Pfam" id="PF07729">
    <property type="entry name" value="FCD"/>
    <property type="match status" value="1"/>
</dbReference>
<dbReference type="AlphaFoldDB" id="A0A2P8CZV3"/>
<dbReference type="InterPro" id="IPR036390">
    <property type="entry name" value="WH_DNA-bd_sf"/>
</dbReference>
<name>A0A2P8CZV3_9ACTN</name>
<dbReference type="GO" id="GO:0003677">
    <property type="term" value="F:DNA binding"/>
    <property type="evidence" value="ECO:0007669"/>
    <property type="project" value="UniProtKB-KW"/>
</dbReference>
<dbReference type="InterPro" id="IPR008920">
    <property type="entry name" value="TF_FadR/GntR_C"/>
</dbReference>
<sequence length="245" mass="25836">MVFAPLDDGAGRGEAVARRLAKAISLGLISDGEQLPSESELATALNVSTVTLREALSSLRSQGLVETRRGRGGGSFVRASPTALADRALARILESATTDLRELGDVHAAVSGAAARLAAERAAPDNVARLREVVDRFNAADSVEARRRLDGRYYIEVAAAAQSVRLTTQEFDIQAEVGAMAWIPARTALAPAAVAAAHHAAVAAIARRDAEQARALTERHVEALTQRLIEIHVDLARTAGGTRVP</sequence>
<feature type="domain" description="HTH gntR-type" evidence="4">
    <location>
        <begin position="10"/>
        <end position="80"/>
    </location>
</feature>
<dbReference type="InterPro" id="IPR036388">
    <property type="entry name" value="WH-like_DNA-bd_sf"/>
</dbReference>
<reference evidence="5 6" key="1">
    <citation type="submission" date="2018-03" db="EMBL/GenBank/DDBJ databases">
        <title>Genomic Encyclopedia of Archaeal and Bacterial Type Strains, Phase II (KMG-II): from individual species to whole genera.</title>
        <authorList>
            <person name="Goeker M."/>
        </authorList>
    </citation>
    <scope>NUCLEOTIDE SEQUENCE [LARGE SCALE GENOMIC DNA]</scope>
    <source>
        <strain evidence="5 6">DSM 45312</strain>
    </source>
</reference>
<dbReference type="Gene3D" id="1.20.120.530">
    <property type="entry name" value="GntR ligand-binding domain-like"/>
    <property type="match status" value="1"/>
</dbReference>